<protein>
    <submittedName>
        <fullName evidence="9">Carbohydrate ABC transporter permease</fullName>
    </submittedName>
</protein>
<name>A0A5R9GHD2_9BACL</name>
<dbReference type="InterPro" id="IPR035906">
    <property type="entry name" value="MetI-like_sf"/>
</dbReference>
<comment type="subcellular location">
    <subcellularLocation>
        <location evidence="1 7">Cell membrane</location>
        <topology evidence="1 7">Multi-pass membrane protein</topology>
    </subcellularLocation>
</comment>
<comment type="caution">
    <text evidence="9">The sequence shown here is derived from an EMBL/GenBank/DDBJ whole genome shotgun (WGS) entry which is preliminary data.</text>
</comment>
<feature type="transmembrane region" description="Helical" evidence="7">
    <location>
        <begin position="77"/>
        <end position="96"/>
    </location>
</feature>
<dbReference type="AlphaFoldDB" id="A0A5R9GHD2"/>
<evidence type="ECO:0000256" key="1">
    <source>
        <dbReference type="ARBA" id="ARBA00004651"/>
    </source>
</evidence>
<evidence type="ECO:0000259" key="8">
    <source>
        <dbReference type="PROSITE" id="PS50928"/>
    </source>
</evidence>
<accession>A0A5R9GHD2</accession>
<dbReference type="Proteomes" id="UP000309676">
    <property type="component" value="Unassembled WGS sequence"/>
</dbReference>
<evidence type="ECO:0000313" key="9">
    <source>
        <dbReference type="EMBL" id="TLS52784.1"/>
    </source>
</evidence>
<keyword evidence="4 7" id="KW-0812">Transmembrane</keyword>
<feature type="transmembrane region" description="Helical" evidence="7">
    <location>
        <begin position="141"/>
        <end position="160"/>
    </location>
</feature>
<feature type="domain" description="ABC transmembrane type-1" evidence="8">
    <location>
        <begin position="73"/>
        <end position="276"/>
    </location>
</feature>
<evidence type="ECO:0000256" key="4">
    <source>
        <dbReference type="ARBA" id="ARBA00022692"/>
    </source>
</evidence>
<sequence>MKQSWGEKAFYGVNYFILSLAALSCLLPLIHLVALSLSSGEAITLGKVGLWPVDPTWEAYRKLIQGTDIMNALRNSLVITVVGTALNMAFTVLAAYPLAKKHFYARRGLTLAIVFTMLFTAGLIPNYMLAKELGLVNTYGALWLPGLVSAYNMLILRSFFENIPEELEEAARIDGCGEWRIIGQIVLPLSLPAIATVSLFYGVNHWNSFFNVLMYINDSTKFNLSVLVQNMIQSQSLLAEMAMLDPEAFTQLTPESIKSAGVLVMVVPMLLVYPFLQKYFVKGALIGSIKG</sequence>
<dbReference type="EMBL" id="VCIW01000004">
    <property type="protein sequence ID" value="TLS52784.1"/>
    <property type="molecule type" value="Genomic_DNA"/>
</dbReference>
<evidence type="ECO:0000256" key="5">
    <source>
        <dbReference type="ARBA" id="ARBA00022989"/>
    </source>
</evidence>
<evidence type="ECO:0000256" key="7">
    <source>
        <dbReference type="RuleBase" id="RU363032"/>
    </source>
</evidence>
<keyword evidence="5 7" id="KW-1133">Transmembrane helix</keyword>
<dbReference type="Pfam" id="PF00528">
    <property type="entry name" value="BPD_transp_1"/>
    <property type="match status" value="1"/>
</dbReference>
<dbReference type="CDD" id="cd06261">
    <property type="entry name" value="TM_PBP2"/>
    <property type="match status" value="1"/>
</dbReference>
<evidence type="ECO:0000256" key="2">
    <source>
        <dbReference type="ARBA" id="ARBA00022448"/>
    </source>
</evidence>
<gene>
    <name evidence="9" type="ORF">FE782_09175</name>
</gene>
<evidence type="ECO:0000256" key="6">
    <source>
        <dbReference type="ARBA" id="ARBA00023136"/>
    </source>
</evidence>
<dbReference type="InterPro" id="IPR000515">
    <property type="entry name" value="MetI-like"/>
</dbReference>
<dbReference type="PANTHER" id="PTHR43744">
    <property type="entry name" value="ABC TRANSPORTER PERMEASE PROTEIN MG189-RELATED-RELATED"/>
    <property type="match status" value="1"/>
</dbReference>
<dbReference type="GO" id="GO:0055085">
    <property type="term" value="P:transmembrane transport"/>
    <property type="evidence" value="ECO:0007669"/>
    <property type="project" value="InterPro"/>
</dbReference>
<dbReference type="GO" id="GO:0005886">
    <property type="term" value="C:plasma membrane"/>
    <property type="evidence" value="ECO:0007669"/>
    <property type="project" value="UniProtKB-SubCell"/>
</dbReference>
<keyword evidence="6 7" id="KW-0472">Membrane</keyword>
<dbReference type="RefSeq" id="WP_138193775.1">
    <property type="nucleotide sequence ID" value="NZ_VCIW01000004.1"/>
</dbReference>
<dbReference type="PROSITE" id="PS51257">
    <property type="entry name" value="PROKAR_LIPOPROTEIN"/>
    <property type="match status" value="1"/>
</dbReference>
<organism evidence="9 10">
    <name type="scientific">Paenibacillus antri</name>
    <dbReference type="NCBI Taxonomy" id="2582848"/>
    <lineage>
        <taxon>Bacteria</taxon>
        <taxon>Bacillati</taxon>
        <taxon>Bacillota</taxon>
        <taxon>Bacilli</taxon>
        <taxon>Bacillales</taxon>
        <taxon>Paenibacillaceae</taxon>
        <taxon>Paenibacillus</taxon>
    </lineage>
</organism>
<keyword evidence="10" id="KW-1185">Reference proteome</keyword>
<evidence type="ECO:0000313" key="10">
    <source>
        <dbReference type="Proteomes" id="UP000309676"/>
    </source>
</evidence>
<feature type="transmembrane region" description="Helical" evidence="7">
    <location>
        <begin position="108"/>
        <end position="129"/>
    </location>
</feature>
<dbReference type="PROSITE" id="PS50928">
    <property type="entry name" value="ABC_TM1"/>
    <property type="match status" value="1"/>
</dbReference>
<dbReference type="OrthoDB" id="2563390at2"/>
<evidence type="ECO:0000256" key="3">
    <source>
        <dbReference type="ARBA" id="ARBA00022475"/>
    </source>
</evidence>
<keyword evidence="2 7" id="KW-0813">Transport</keyword>
<feature type="transmembrane region" description="Helical" evidence="7">
    <location>
        <begin position="257"/>
        <end position="276"/>
    </location>
</feature>
<feature type="transmembrane region" description="Helical" evidence="7">
    <location>
        <begin position="181"/>
        <end position="203"/>
    </location>
</feature>
<keyword evidence="3" id="KW-1003">Cell membrane</keyword>
<reference evidence="9 10" key="1">
    <citation type="submission" date="2019-05" db="EMBL/GenBank/DDBJ databases">
        <authorList>
            <person name="Narsing Rao M.P."/>
            <person name="Li W.J."/>
        </authorList>
    </citation>
    <scope>NUCLEOTIDE SEQUENCE [LARGE SCALE GENOMIC DNA]</scope>
    <source>
        <strain evidence="9 10">SYSU_K30003</strain>
    </source>
</reference>
<proteinExistence type="inferred from homology"/>
<dbReference type="Gene3D" id="1.10.3720.10">
    <property type="entry name" value="MetI-like"/>
    <property type="match status" value="1"/>
</dbReference>
<comment type="similarity">
    <text evidence="7">Belongs to the binding-protein-dependent transport system permease family.</text>
</comment>
<dbReference type="PANTHER" id="PTHR43744:SF9">
    <property type="entry name" value="POLYGALACTURONAN_RHAMNOGALACTURONAN TRANSPORT SYSTEM PERMEASE PROTEIN YTCP"/>
    <property type="match status" value="1"/>
</dbReference>
<feature type="transmembrane region" description="Helical" evidence="7">
    <location>
        <begin position="12"/>
        <end position="34"/>
    </location>
</feature>
<dbReference type="SUPFAM" id="SSF161098">
    <property type="entry name" value="MetI-like"/>
    <property type="match status" value="1"/>
</dbReference>